<evidence type="ECO:0000313" key="1">
    <source>
        <dbReference type="EMBL" id="QIA62703.1"/>
    </source>
</evidence>
<gene>
    <name evidence="1" type="ORF">GT360_03885</name>
</gene>
<sequence length="645" mass="69567">MNRKLVLMPAVLATAVMVGCNSDSDGPSGPGETEPHLTNLLVKSTNATKLGNQYRLPAAFPIQFTATAVYSDQSTKIVTTEASWEATENLSSSEYFLEKGEFFALFHADEPETVTVSYGGEVVDVLVDVEYTQLENIEAEGPVISLVGLSTPYQAIAHFDNDLTLDITSFVGWESDNDAEFTRDGVAEFLEVGFDTISAQYLDTTQSITPFEVEVVEGTVDDNISMTITGPNTITVGRPIKLTATMTLNSDTAGSHNINATEIVSWKSSCAEITVDAIGVANASDVAIGCDINATYYSSSDEITNTKPHTVRAVEAGNETKVVRCEKDVFYDHTYCKALLLDENEQVVSDLTEASSWTSNNATISAGVHGYVTSKSVGEEATITASSSVDSASSNVRVGFLSGDLTLESDEIYVGGVTQLLAFSGEGTDRVDVTELVDWNIEASSDNNWELNDNGAVTVDITLGEGETSPTISASWVFEDQNYKEQTNVLVVPVDICADWDDISCLQVTEHDGLQYASTPSKSLVDALSYTQGTGDGRVFRDYQSSASYNAPGFDIASGKSTQYSRWCNDLNYMNVNGASAWRPVTADELLVLHADHDGVVGSWPLDRNYWAFDGSEYSTVDMKDGKVVSGQGPQHPQYLVCVAD</sequence>
<reference evidence="1 2" key="1">
    <citation type="submission" date="2020-01" db="EMBL/GenBank/DDBJ databases">
        <title>Whole genome and functional gene identification of agarase of Vibrio HN897.</title>
        <authorList>
            <person name="Liu Y."/>
            <person name="Zhao Z."/>
        </authorList>
    </citation>
    <scope>NUCLEOTIDE SEQUENCE [LARGE SCALE GENOMIC DNA]</scope>
    <source>
        <strain evidence="1 2">HN897</strain>
    </source>
</reference>
<dbReference type="Proteomes" id="UP000464262">
    <property type="component" value="Chromosome 1"/>
</dbReference>
<organism evidence="1 2">
    <name type="scientific">Vibrio astriarenae</name>
    <dbReference type="NCBI Taxonomy" id="1481923"/>
    <lineage>
        <taxon>Bacteria</taxon>
        <taxon>Pseudomonadati</taxon>
        <taxon>Pseudomonadota</taxon>
        <taxon>Gammaproteobacteria</taxon>
        <taxon>Vibrionales</taxon>
        <taxon>Vibrionaceae</taxon>
        <taxon>Vibrio</taxon>
    </lineage>
</organism>
<evidence type="ECO:0000313" key="2">
    <source>
        <dbReference type="Proteomes" id="UP000464262"/>
    </source>
</evidence>
<dbReference type="RefSeq" id="WP_164647598.1">
    <property type="nucleotide sequence ID" value="NZ_CP047475.1"/>
</dbReference>
<keyword evidence="2" id="KW-1185">Reference proteome</keyword>
<accession>A0A7Z2YCV7</accession>
<protein>
    <submittedName>
        <fullName evidence="1">Uncharacterized protein</fullName>
    </submittedName>
</protein>
<dbReference type="KEGG" id="vas:GT360_03885"/>
<dbReference type="Gene3D" id="2.60.40.1080">
    <property type="match status" value="1"/>
</dbReference>
<dbReference type="AlphaFoldDB" id="A0A7Z2YCV7"/>
<name>A0A7Z2YCV7_9VIBR</name>
<proteinExistence type="predicted"/>
<dbReference type="EMBL" id="CP047475">
    <property type="protein sequence ID" value="QIA62703.1"/>
    <property type="molecule type" value="Genomic_DNA"/>
</dbReference>
<dbReference type="PROSITE" id="PS51257">
    <property type="entry name" value="PROKAR_LIPOPROTEIN"/>
    <property type="match status" value="1"/>
</dbReference>